<evidence type="ECO:0000256" key="5">
    <source>
        <dbReference type="ARBA" id="ARBA00023295"/>
    </source>
</evidence>
<evidence type="ECO:0000313" key="10">
    <source>
        <dbReference type="Proteomes" id="UP000263014"/>
    </source>
</evidence>
<dbReference type="InterPro" id="IPR025705">
    <property type="entry name" value="Beta_hexosaminidase_sua/sub"/>
</dbReference>
<reference evidence="9 10" key="1">
    <citation type="submission" date="2018-08" db="EMBL/GenBank/DDBJ databases">
        <title>A genome reference for cultivated species of the human gut microbiota.</title>
        <authorList>
            <person name="Zou Y."/>
            <person name="Xue W."/>
            <person name="Luo G."/>
        </authorList>
    </citation>
    <scope>NUCLEOTIDE SEQUENCE [LARGE SCALE GENOMIC DNA]</scope>
    <source>
        <strain evidence="9 10">TM09-12</strain>
    </source>
</reference>
<dbReference type="PANTHER" id="PTHR22600">
    <property type="entry name" value="BETA-HEXOSAMINIDASE"/>
    <property type="match status" value="1"/>
</dbReference>
<keyword evidence="5" id="KW-0326">Glycosidase</keyword>
<evidence type="ECO:0000256" key="3">
    <source>
        <dbReference type="ARBA" id="ARBA00012663"/>
    </source>
</evidence>
<protein>
    <recommendedName>
        <fullName evidence="3">beta-N-acetylhexosaminidase</fullName>
        <ecNumber evidence="3">3.2.1.52</ecNumber>
    </recommendedName>
</protein>
<comment type="similarity">
    <text evidence="2">Belongs to the glycosyl hydrolase 20 family.</text>
</comment>
<keyword evidence="4 9" id="KW-0378">Hydrolase</keyword>
<evidence type="ECO:0000256" key="2">
    <source>
        <dbReference type="ARBA" id="ARBA00006285"/>
    </source>
</evidence>
<dbReference type="PRINTS" id="PR00738">
    <property type="entry name" value="GLHYDRLASE20"/>
</dbReference>
<dbReference type="SUPFAM" id="SSF51445">
    <property type="entry name" value="(Trans)glycosidases"/>
    <property type="match status" value="1"/>
</dbReference>
<dbReference type="PANTHER" id="PTHR22600:SF57">
    <property type="entry name" value="BETA-N-ACETYLHEXOSAMINIDASE"/>
    <property type="match status" value="1"/>
</dbReference>
<dbReference type="GO" id="GO:0004563">
    <property type="term" value="F:beta-N-acetylhexosaminidase activity"/>
    <property type="evidence" value="ECO:0007669"/>
    <property type="project" value="UniProtKB-EC"/>
</dbReference>
<dbReference type="EMBL" id="QSON01000004">
    <property type="protein sequence ID" value="RGJ05389.1"/>
    <property type="molecule type" value="Genomic_DNA"/>
</dbReference>
<name>A0A374PB65_9FIRM</name>
<dbReference type="GO" id="GO:0030203">
    <property type="term" value="P:glycosaminoglycan metabolic process"/>
    <property type="evidence" value="ECO:0007669"/>
    <property type="project" value="TreeGrafter"/>
</dbReference>
<evidence type="ECO:0000256" key="1">
    <source>
        <dbReference type="ARBA" id="ARBA00001231"/>
    </source>
</evidence>
<evidence type="ECO:0000256" key="6">
    <source>
        <dbReference type="PIRSR" id="PIRSR625705-1"/>
    </source>
</evidence>
<dbReference type="Proteomes" id="UP000263014">
    <property type="component" value="Unassembled WGS sequence"/>
</dbReference>
<evidence type="ECO:0000256" key="4">
    <source>
        <dbReference type="ARBA" id="ARBA00022801"/>
    </source>
</evidence>
<evidence type="ECO:0000259" key="7">
    <source>
        <dbReference type="Pfam" id="PF00728"/>
    </source>
</evidence>
<gene>
    <name evidence="9" type="ORF">DXD79_10910</name>
</gene>
<dbReference type="GO" id="GO:0005975">
    <property type="term" value="P:carbohydrate metabolic process"/>
    <property type="evidence" value="ECO:0007669"/>
    <property type="project" value="InterPro"/>
</dbReference>
<comment type="caution">
    <text evidence="9">The sequence shown here is derived from an EMBL/GenBank/DDBJ whole genome shotgun (WGS) entry which is preliminary data.</text>
</comment>
<proteinExistence type="inferred from homology"/>
<dbReference type="InterPro" id="IPR015882">
    <property type="entry name" value="HEX_bac_N"/>
</dbReference>
<feature type="domain" description="Beta-hexosaminidase bacterial type N-terminal" evidence="8">
    <location>
        <begin position="3"/>
        <end position="139"/>
    </location>
</feature>
<dbReference type="SUPFAM" id="SSF55545">
    <property type="entry name" value="beta-N-acetylhexosaminidase-like domain"/>
    <property type="match status" value="1"/>
</dbReference>
<dbReference type="InterPro" id="IPR017853">
    <property type="entry name" value="GH"/>
</dbReference>
<dbReference type="Pfam" id="PF02838">
    <property type="entry name" value="Glyco_hydro_20b"/>
    <property type="match status" value="1"/>
</dbReference>
<dbReference type="RefSeq" id="WP_117633274.1">
    <property type="nucleotide sequence ID" value="NZ_QSON01000004.1"/>
</dbReference>
<evidence type="ECO:0000259" key="8">
    <source>
        <dbReference type="Pfam" id="PF02838"/>
    </source>
</evidence>
<feature type="active site" description="Proton donor" evidence="6">
    <location>
        <position position="297"/>
    </location>
</feature>
<dbReference type="Gene3D" id="3.30.379.10">
    <property type="entry name" value="Chitobiase/beta-hexosaminidase domain 2-like"/>
    <property type="match status" value="1"/>
</dbReference>
<comment type="catalytic activity">
    <reaction evidence="1">
        <text>Hydrolysis of terminal non-reducing N-acetyl-D-hexosamine residues in N-acetyl-beta-D-hexosaminides.</text>
        <dbReference type="EC" id="3.2.1.52"/>
    </reaction>
</comment>
<evidence type="ECO:0000313" key="9">
    <source>
        <dbReference type="EMBL" id="RGJ05389.1"/>
    </source>
</evidence>
<accession>A0A374PB65</accession>
<dbReference type="Pfam" id="PF00728">
    <property type="entry name" value="Glyco_hydro_20"/>
    <property type="match status" value="1"/>
</dbReference>
<dbReference type="InterPro" id="IPR015883">
    <property type="entry name" value="Glyco_hydro_20_cat"/>
</dbReference>
<dbReference type="GO" id="GO:0016020">
    <property type="term" value="C:membrane"/>
    <property type="evidence" value="ECO:0007669"/>
    <property type="project" value="TreeGrafter"/>
</dbReference>
<dbReference type="InterPro" id="IPR029018">
    <property type="entry name" value="Hex-like_dom2"/>
</dbReference>
<organism evidence="9 10">
    <name type="scientific">Hungatella hathewayi</name>
    <dbReference type="NCBI Taxonomy" id="154046"/>
    <lineage>
        <taxon>Bacteria</taxon>
        <taxon>Bacillati</taxon>
        <taxon>Bacillota</taxon>
        <taxon>Clostridia</taxon>
        <taxon>Lachnospirales</taxon>
        <taxon>Lachnospiraceae</taxon>
        <taxon>Hungatella</taxon>
    </lineage>
</organism>
<dbReference type="EC" id="3.2.1.52" evidence="3"/>
<dbReference type="AlphaFoldDB" id="A0A374PB65"/>
<sequence length="636" mass="72867">MILIPQPKKAEKRDGEFTIGYGSYLVLEESCGPLLTKQAMLFLDALEEETGYRPALTRGKGRDGDIILRREDALGPEDVLGPEDILGPEDVLGQGYTLEIRPEGIVLTGGEKGLWHGMQTILQMAGQQGAVLPAMSIHDRPDIRNRGFYHDVTRGRVPKLSWLKKLANRMVRYKLNQMQLYIEHTFLFRDFSEIWRDDTPLTAEDILELDRYCLDRGIELVPSLSTFGHLYKILGSKHYSHLCELEGSESMPFSLRGRMHHHTINVSSPESLEFIKGKIREFAALFTSGQFNICADETFDLGKGRSSSLKESLGIHRLYINYVKDLCECVISCGKRPMFWGDVIAGEPELLKELPAETICLNWGYAKNQREDETRALDAAGAVQYLCPGVCGWNHLIPLYENAYCNIKIMCDYARKYEAVGVLNTDWGDFLHINHPEFSIPGMIYGAACSWNAQPPAWEEMNRQISVLEYDDSTGQLVGMLAKTQELHGFTWEMAVRFKELKTGAAPEYATDHRQYLQEHMESMEGVDKKNRHLEEITGELYGLLPHMDRRSRKMVKKYVIAVEGIGLFNELGKVITKWDYGAEYGVMPDTWALSERLEVWLYHYKELYRSVSRESELGRIQEIIVWYGDYLRERR</sequence>
<feature type="domain" description="Glycoside hydrolase family 20 catalytic" evidence="7">
    <location>
        <begin position="146"/>
        <end position="394"/>
    </location>
</feature>
<dbReference type="Gene3D" id="3.20.20.80">
    <property type="entry name" value="Glycosidases"/>
    <property type="match status" value="1"/>
</dbReference>